<dbReference type="RefSeq" id="XP_046113801.1">
    <property type="nucleotide sequence ID" value="XM_046259728.1"/>
</dbReference>
<proteinExistence type="predicted"/>
<name>A0A9P7ZDP1_9HYPO</name>
<evidence type="ECO:0000313" key="3">
    <source>
        <dbReference type="Proteomes" id="UP000887229"/>
    </source>
</evidence>
<dbReference type="AlphaFoldDB" id="A0A9P7ZDP1"/>
<reference evidence="2" key="1">
    <citation type="journal article" date="2021" name="IMA Fungus">
        <title>Genomic characterization of three marine fungi, including Emericellopsis atlantica sp. nov. with signatures of a generalist lifestyle and marine biomass degradation.</title>
        <authorList>
            <person name="Hagestad O.C."/>
            <person name="Hou L."/>
            <person name="Andersen J.H."/>
            <person name="Hansen E.H."/>
            <person name="Altermark B."/>
            <person name="Li C."/>
            <person name="Kuhnert E."/>
            <person name="Cox R.J."/>
            <person name="Crous P.W."/>
            <person name="Spatafora J.W."/>
            <person name="Lail K."/>
            <person name="Amirebrahimi M."/>
            <person name="Lipzen A."/>
            <person name="Pangilinan J."/>
            <person name="Andreopoulos W."/>
            <person name="Hayes R.D."/>
            <person name="Ng V."/>
            <person name="Grigoriev I.V."/>
            <person name="Jackson S.A."/>
            <person name="Sutton T.D.S."/>
            <person name="Dobson A.D.W."/>
            <person name="Rama T."/>
        </authorList>
    </citation>
    <scope>NUCLEOTIDE SEQUENCE</scope>
    <source>
        <strain evidence="2">TS7</strain>
    </source>
</reference>
<dbReference type="OrthoDB" id="5424391at2759"/>
<comment type="caution">
    <text evidence="2">The sequence shown here is derived from an EMBL/GenBank/DDBJ whole genome shotgun (WGS) entry which is preliminary data.</text>
</comment>
<keyword evidence="3" id="KW-1185">Reference proteome</keyword>
<gene>
    <name evidence="2" type="ORF">F5Z01DRAFT_436542</name>
</gene>
<dbReference type="GeneID" id="70290631"/>
<feature type="region of interest" description="Disordered" evidence="1">
    <location>
        <begin position="44"/>
        <end position="66"/>
    </location>
</feature>
<dbReference type="Proteomes" id="UP000887229">
    <property type="component" value="Unassembled WGS sequence"/>
</dbReference>
<dbReference type="EMBL" id="MU251288">
    <property type="protein sequence ID" value="KAG9249877.1"/>
    <property type="molecule type" value="Genomic_DNA"/>
</dbReference>
<feature type="compositionally biased region" description="Polar residues" evidence="1">
    <location>
        <begin position="50"/>
        <end position="66"/>
    </location>
</feature>
<evidence type="ECO:0000256" key="1">
    <source>
        <dbReference type="SAM" id="MobiDB-lite"/>
    </source>
</evidence>
<accession>A0A9P7ZDP1</accession>
<sequence>MHPTRASRSLKNLFAGYHEPANLSSRQTVKLLDDLKASFRAQLDREHGFPQNTSDPSVGTSAQSSDSLSVTRASAASIHLQQLLQNPIFLQRDRPALKHNVQLGTPQDPMDVFDRAAAKGVLTMKAAKGCLMAKHRQLKASPGYPTNLADTNVGLRALQWLQTLPEYQSPQFTVDIHLLTEIIPYLQAEGRIGVVWQWLSRMIEASSDTSSEQHSGRLGILLTRIVSAQMRMRQDSLDGAIMTLLEADKAFKTHGLARKDFRRYLHHPWRTVSWETTVNAKLDRPEPTPKLYDEHVGIADSFRDRLDVERAHLLLHHPKHPDCEPALRLLGEKGRVEDILCRSIARDGSATMDCVSWLRVLVKDALGYLQECGSAAELDHFKGSLKAVFRYDMSLPGLASVPRKQAVG</sequence>
<evidence type="ECO:0000313" key="2">
    <source>
        <dbReference type="EMBL" id="KAG9249877.1"/>
    </source>
</evidence>
<protein>
    <submittedName>
        <fullName evidence="2">Uncharacterized protein</fullName>
    </submittedName>
</protein>
<organism evidence="2 3">
    <name type="scientific">Emericellopsis atlantica</name>
    <dbReference type="NCBI Taxonomy" id="2614577"/>
    <lineage>
        <taxon>Eukaryota</taxon>
        <taxon>Fungi</taxon>
        <taxon>Dikarya</taxon>
        <taxon>Ascomycota</taxon>
        <taxon>Pezizomycotina</taxon>
        <taxon>Sordariomycetes</taxon>
        <taxon>Hypocreomycetidae</taxon>
        <taxon>Hypocreales</taxon>
        <taxon>Bionectriaceae</taxon>
        <taxon>Emericellopsis</taxon>
    </lineage>
</organism>